<accession>A0A183JAT0</accession>
<dbReference type="SUPFAM" id="SSF56112">
    <property type="entry name" value="Protein kinase-like (PK-like)"/>
    <property type="match status" value="1"/>
</dbReference>
<name>A0A183JAT0_9BILA</name>
<dbReference type="AlphaFoldDB" id="A0A183JAT0"/>
<evidence type="ECO:0000313" key="2">
    <source>
        <dbReference type="Proteomes" id="UP000270296"/>
    </source>
</evidence>
<dbReference type="InterPro" id="IPR050235">
    <property type="entry name" value="CK1_Ser-Thr_kinase"/>
</dbReference>
<dbReference type="InterPro" id="IPR011009">
    <property type="entry name" value="Kinase-like_dom_sf"/>
</dbReference>
<dbReference type="EMBL" id="UZAM01019644">
    <property type="protein sequence ID" value="VDP53181.1"/>
    <property type="molecule type" value="Genomic_DNA"/>
</dbReference>
<sequence length="117" mass="13716">MARQFVGSRGGARPVRKRAGFRGTPRYASVEALRMNEQGRRDDLYSWFFMVVEFTTGALPWPEQRYQRQQQILLGSSPEEYKAILKHIQSLDLIEEPNYNFLFQCLMGCARRNRLPD</sequence>
<evidence type="ECO:0000313" key="3">
    <source>
        <dbReference type="WBParaSite" id="SBAD_0001339301-mRNA-1"/>
    </source>
</evidence>
<dbReference type="Gene3D" id="1.10.510.10">
    <property type="entry name" value="Transferase(Phosphotransferase) domain 1"/>
    <property type="match status" value="1"/>
</dbReference>
<reference evidence="1" key="2">
    <citation type="submission" date="2018-11" db="EMBL/GenBank/DDBJ databases">
        <authorList>
            <consortium name="Pathogen Informatics"/>
        </authorList>
    </citation>
    <scope>NUCLEOTIDE SEQUENCE [LARGE SCALE GENOMIC DNA]</scope>
</reference>
<proteinExistence type="predicted"/>
<organism evidence="3">
    <name type="scientific">Soboliphyme baturini</name>
    <dbReference type="NCBI Taxonomy" id="241478"/>
    <lineage>
        <taxon>Eukaryota</taxon>
        <taxon>Metazoa</taxon>
        <taxon>Ecdysozoa</taxon>
        <taxon>Nematoda</taxon>
        <taxon>Enoplea</taxon>
        <taxon>Dorylaimia</taxon>
        <taxon>Dioctophymatida</taxon>
        <taxon>Dioctophymatoidea</taxon>
        <taxon>Soboliphymatidae</taxon>
        <taxon>Soboliphyme</taxon>
    </lineage>
</organism>
<dbReference type="OrthoDB" id="5865936at2759"/>
<dbReference type="PANTHER" id="PTHR11909">
    <property type="entry name" value="CASEIN KINASE-RELATED"/>
    <property type="match status" value="1"/>
</dbReference>
<evidence type="ECO:0000313" key="1">
    <source>
        <dbReference type="EMBL" id="VDP53181.1"/>
    </source>
</evidence>
<dbReference type="Proteomes" id="UP000270296">
    <property type="component" value="Unassembled WGS sequence"/>
</dbReference>
<gene>
    <name evidence="1" type="ORF">SBAD_LOCUS12977</name>
</gene>
<protein>
    <submittedName>
        <fullName evidence="3">Protein kinase domain-containing protein</fullName>
    </submittedName>
</protein>
<reference evidence="3" key="1">
    <citation type="submission" date="2016-06" db="UniProtKB">
        <authorList>
            <consortium name="WormBaseParasite"/>
        </authorList>
    </citation>
    <scope>IDENTIFICATION</scope>
</reference>
<dbReference type="WBParaSite" id="SBAD_0001339301-mRNA-1">
    <property type="protein sequence ID" value="SBAD_0001339301-mRNA-1"/>
    <property type="gene ID" value="SBAD_0001339301"/>
</dbReference>
<keyword evidence="2" id="KW-1185">Reference proteome</keyword>